<evidence type="ECO:0000256" key="1">
    <source>
        <dbReference type="SAM" id="MobiDB-lite"/>
    </source>
</evidence>
<dbReference type="KEGG" id="qsa:O6P43_003188"/>
<dbReference type="Proteomes" id="UP001163823">
    <property type="component" value="Chromosome 2"/>
</dbReference>
<dbReference type="PANTHER" id="PTHR46325:SF40">
    <property type="entry name" value="CRIB DOMAIN-CONTAINING PROTEIN"/>
    <property type="match status" value="1"/>
</dbReference>
<proteinExistence type="predicted"/>
<dbReference type="Pfam" id="PF00786">
    <property type="entry name" value="PBD"/>
    <property type="match status" value="1"/>
</dbReference>
<organism evidence="3 4">
    <name type="scientific">Quillaja saponaria</name>
    <name type="common">Soap bark tree</name>
    <dbReference type="NCBI Taxonomy" id="32244"/>
    <lineage>
        <taxon>Eukaryota</taxon>
        <taxon>Viridiplantae</taxon>
        <taxon>Streptophyta</taxon>
        <taxon>Embryophyta</taxon>
        <taxon>Tracheophyta</taxon>
        <taxon>Spermatophyta</taxon>
        <taxon>Magnoliopsida</taxon>
        <taxon>eudicotyledons</taxon>
        <taxon>Gunneridae</taxon>
        <taxon>Pentapetalae</taxon>
        <taxon>rosids</taxon>
        <taxon>fabids</taxon>
        <taxon>Fabales</taxon>
        <taxon>Quillajaceae</taxon>
        <taxon>Quillaja</taxon>
    </lineage>
</organism>
<dbReference type="InterPro" id="IPR036936">
    <property type="entry name" value="CRIB_dom_sf"/>
</dbReference>
<dbReference type="AlphaFoldDB" id="A0AAD7QE83"/>
<dbReference type="EMBL" id="JARAOO010000002">
    <property type="protein sequence ID" value="KAJ7979833.1"/>
    <property type="molecule type" value="Genomic_DNA"/>
</dbReference>
<dbReference type="SMART" id="SM00285">
    <property type="entry name" value="PBD"/>
    <property type="match status" value="1"/>
</dbReference>
<reference evidence="3" key="1">
    <citation type="journal article" date="2023" name="Science">
        <title>Elucidation of the pathway for biosynthesis of saponin adjuvants from the soapbark tree.</title>
        <authorList>
            <person name="Reed J."/>
            <person name="Orme A."/>
            <person name="El-Demerdash A."/>
            <person name="Owen C."/>
            <person name="Martin L.B.B."/>
            <person name="Misra R.C."/>
            <person name="Kikuchi S."/>
            <person name="Rejzek M."/>
            <person name="Martin A.C."/>
            <person name="Harkess A."/>
            <person name="Leebens-Mack J."/>
            <person name="Louveau T."/>
            <person name="Stephenson M.J."/>
            <person name="Osbourn A."/>
        </authorList>
    </citation>
    <scope>NUCLEOTIDE SEQUENCE</scope>
    <source>
        <strain evidence="3">S10</strain>
    </source>
</reference>
<dbReference type="Gene3D" id="3.90.810.10">
    <property type="entry name" value="CRIB domain"/>
    <property type="match status" value="1"/>
</dbReference>
<sequence>MQLNFNCSTLRKLGISYSYLDLVKLFHYIVGFSVFEDWKQKELLRCAKFFVRNIPNASAIMANKVKGLLKGIRYISQIFDEKEQEMQIGHPTDVKHVAHIGWDGPSATTPTWINGFTSSLELASRPFNSIETLEGSGISREITKTRHQSLTSGESPFSSPARRSSDGSSKHNRRHRSSDAASESSGSIRHARRNRNSNLGVESPQQNAPTIPKHSHRKKSKGSTGSGSGRPRSKDQNSLTDNPLDLGSGLENAHVQRNNEIIT</sequence>
<protein>
    <submittedName>
        <fullName evidence="3">CRIB domain containing protein</fullName>
    </submittedName>
</protein>
<name>A0AAD7QE83_QUISA</name>
<dbReference type="PROSITE" id="PS50108">
    <property type="entry name" value="CRIB"/>
    <property type="match status" value="1"/>
</dbReference>
<dbReference type="InterPro" id="IPR000095">
    <property type="entry name" value="CRIB_dom"/>
</dbReference>
<accession>A0AAD7QE83</accession>
<feature type="region of interest" description="Disordered" evidence="1">
    <location>
        <begin position="138"/>
        <end position="263"/>
    </location>
</feature>
<evidence type="ECO:0000313" key="3">
    <source>
        <dbReference type="EMBL" id="KAJ7979833.1"/>
    </source>
</evidence>
<evidence type="ECO:0000259" key="2">
    <source>
        <dbReference type="PROSITE" id="PS50108"/>
    </source>
</evidence>
<feature type="domain" description="CRIB" evidence="2">
    <location>
        <begin position="88"/>
        <end position="101"/>
    </location>
</feature>
<feature type="compositionally biased region" description="Polar residues" evidence="1">
    <location>
        <begin position="196"/>
        <end position="209"/>
    </location>
</feature>
<gene>
    <name evidence="3" type="ORF">O6P43_003188</name>
</gene>
<keyword evidence="4" id="KW-1185">Reference proteome</keyword>
<evidence type="ECO:0000313" key="4">
    <source>
        <dbReference type="Proteomes" id="UP001163823"/>
    </source>
</evidence>
<dbReference type="CDD" id="cd00132">
    <property type="entry name" value="CRIB"/>
    <property type="match status" value="1"/>
</dbReference>
<feature type="compositionally biased region" description="Polar residues" evidence="1">
    <location>
        <begin position="148"/>
        <end position="157"/>
    </location>
</feature>
<feature type="compositionally biased region" description="Low complexity" evidence="1">
    <location>
        <begin position="179"/>
        <end position="188"/>
    </location>
</feature>
<comment type="caution">
    <text evidence="3">The sequence shown here is derived from an EMBL/GenBank/DDBJ whole genome shotgun (WGS) entry which is preliminary data.</text>
</comment>
<dbReference type="PANTHER" id="PTHR46325">
    <property type="entry name" value="CRIB DOMAIN-CONTAINING PROTEIN RIC8"/>
    <property type="match status" value="1"/>
</dbReference>